<reference evidence="2" key="1">
    <citation type="submission" date="2022-03" db="EMBL/GenBank/DDBJ databases">
        <title>Gramella crocea sp. nov., isolated from activated sludge of a seafood processing plant.</title>
        <authorList>
            <person name="Zhang X."/>
        </authorList>
    </citation>
    <scope>NUCLEOTIDE SEQUENCE</scope>
    <source>
        <strain evidence="2">YJ019</strain>
    </source>
</reference>
<proteinExistence type="predicted"/>
<dbReference type="RefSeq" id="WP_240712210.1">
    <property type="nucleotide sequence ID" value="NZ_JAKVTV010000001.1"/>
</dbReference>
<keyword evidence="3" id="KW-1185">Reference proteome</keyword>
<comment type="caution">
    <text evidence="2">The sequence shown here is derived from an EMBL/GenBank/DDBJ whole genome shotgun (WGS) entry which is preliminary data.</text>
</comment>
<protein>
    <submittedName>
        <fullName evidence="2">Uncharacterized protein</fullName>
    </submittedName>
</protein>
<dbReference type="EMBL" id="JAKVTV010000001">
    <property type="protein sequence ID" value="MCH4822093.1"/>
    <property type="molecule type" value="Genomic_DNA"/>
</dbReference>
<feature type="transmembrane region" description="Helical" evidence="1">
    <location>
        <begin position="12"/>
        <end position="30"/>
    </location>
</feature>
<gene>
    <name evidence="2" type="ORF">ML462_02820</name>
</gene>
<organism evidence="2 3">
    <name type="scientific">Christiangramia lutea</name>
    <dbReference type="NCBI Taxonomy" id="1607951"/>
    <lineage>
        <taxon>Bacteria</taxon>
        <taxon>Pseudomonadati</taxon>
        <taxon>Bacteroidota</taxon>
        <taxon>Flavobacteriia</taxon>
        <taxon>Flavobacteriales</taxon>
        <taxon>Flavobacteriaceae</taxon>
        <taxon>Christiangramia</taxon>
    </lineage>
</organism>
<dbReference type="Proteomes" id="UP001139226">
    <property type="component" value="Unassembled WGS sequence"/>
</dbReference>
<sequence>MKLEITGRDLKFFILGVTAMLLFVIIYDWSDFKKGLLGEPTETKVKSEQIN</sequence>
<keyword evidence="1" id="KW-1133">Transmembrane helix</keyword>
<keyword evidence="1" id="KW-0812">Transmembrane</keyword>
<evidence type="ECO:0000313" key="3">
    <source>
        <dbReference type="Proteomes" id="UP001139226"/>
    </source>
</evidence>
<keyword evidence="1" id="KW-0472">Membrane</keyword>
<evidence type="ECO:0000256" key="1">
    <source>
        <dbReference type="SAM" id="Phobius"/>
    </source>
</evidence>
<accession>A0A9X1V0T5</accession>
<name>A0A9X1V0T5_9FLAO</name>
<dbReference type="AlphaFoldDB" id="A0A9X1V0T5"/>
<evidence type="ECO:0000313" key="2">
    <source>
        <dbReference type="EMBL" id="MCH4822093.1"/>
    </source>
</evidence>